<gene>
    <name evidence="2" type="ORF">GE061_003891</name>
</gene>
<keyword evidence="3" id="KW-1185">Reference proteome</keyword>
<evidence type="ECO:0000313" key="2">
    <source>
        <dbReference type="EMBL" id="KAF6201500.1"/>
    </source>
</evidence>
<name>A0A8S9WX36_APOLU</name>
<keyword evidence="1" id="KW-0812">Transmembrane</keyword>
<organism evidence="2 3">
    <name type="scientific">Apolygus lucorum</name>
    <name type="common">Small green plant bug</name>
    <name type="synonym">Lygocoris lucorum</name>
    <dbReference type="NCBI Taxonomy" id="248454"/>
    <lineage>
        <taxon>Eukaryota</taxon>
        <taxon>Metazoa</taxon>
        <taxon>Ecdysozoa</taxon>
        <taxon>Arthropoda</taxon>
        <taxon>Hexapoda</taxon>
        <taxon>Insecta</taxon>
        <taxon>Pterygota</taxon>
        <taxon>Neoptera</taxon>
        <taxon>Paraneoptera</taxon>
        <taxon>Hemiptera</taxon>
        <taxon>Heteroptera</taxon>
        <taxon>Panheteroptera</taxon>
        <taxon>Cimicomorpha</taxon>
        <taxon>Miridae</taxon>
        <taxon>Mirini</taxon>
        <taxon>Apolygus</taxon>
    </lineage>
</organism>
<comment type="caution">
    <text evidence="2">The sequence shown here is derived from an EMBL/GenBank/DDBJ whole genome shotgun (WGS) entry which is preliminary data.</text>
</comment>
<accession>A0A8S9WX36</accession>
<evidence type="ECO:0000256" key="1">
    <source>
        <dbReference type="SAM" id="Phobius"/>
    </source>
</evidence>
<feature type="transmembrane region" description="Helical" evidence="1">
    <location>
        <begin position="79"/>
        <end position="98"/>
    </location>
</feature>
<reference evidence="2" key="1">
    <citation type="journal article" date="2021" name="Mol. Ecol. Resour.">
        <title>Apolygus lucorum genome provides insights into omnivorousness and mesophyll feeding.</title>
        <authorList>
            <person name="Liu Y."/>
            <person name="Liu H."/>
            <person name="Wang H."/>
            <person name="Huang T."/>
            <person name="Liu B."/>
            <person name="Yang B."/>
            <person name="Yin L."/>
            <person name="Li B."/>
            <person name="Zhang Y."/>
            <person name="Zhang S."/>
            <person name="Jiang F."/>
            <person name="Zhang X."/>
            <person name="Ren Y."/>
            <person name="Wang B."/>
            <person name="Wang S."/>
            <person name="Lu Y."/>
            <person name="Wu K."/>
            <person name="Fan W."/>
            <person name="Wang G."/>
        </authorList>
    </citation>
    <scope>NUCLEOTIDE SEQUENCE</scope>
    <source>
        <strain evidence="2">12Hb</strain>
    </source>
</reference>
<dbReference type="AlphaFoldDB" id="A0A8S9WX36"/>
<proteinExistence type="predicted"/>
<keyword evidence="1" id="KW-1133">Transmembrane helix</keyword>
<sequence>MLCWKKNKETQKKPVIQEQHEFVNNYRLFRYVGMIQDGSIFSRIRVFSATFLLFFAWIHHLIPLMTSADEYSFDELMDGIHFEMVYTMWCFVWPSYVIRSLNKHLCSLFMTEI</sequence>
<keyword evidence="1" id="KW-0472">Membrane</keyword>
<dbReference type="Proteomes" id="UP000466442">
    <property type="component" value="Linkage Group LG12"/>
</dbReference>
<feature type="transmembrane region" description="Helical" evidence="1">
    <location>
        <begin position="40"/>
        <end position="59"/>
    </location>
</feature>
<dbReference type="EMBL" id="WIXP02000012">
    <property type="protein sequence ID" value="KAF6201500.1"/>
    <property type="molecule type" value="Genomic_DNA"/>
</dbReference>
<evidence type="ECO:0000313" key="3">
    <source>
        <dbReference type="Proteomes" id="UP000466442"/>
    </source>
</evidence>
<protein>
    <submittedName>
        <fullName evidence="2">Uncharacterized protein</fullName>
    </submittedName>
</protein>